<evidence type="ECO:0000256" key="4">
    <source>
        <dbReference type="ARBA" id="ARBA00040795"/>
    </source>
</evidence>
<dbReference type="PANTHER" id="PTHR45662:SF2">
    <property type="entry name" value="PHOSPHATIDYLINOSITOL-3-PHOSPHATASE SAC1"/>
    <property type="match status" value="1"/>
</dbReference>
<accession>T1HA14</accession>
<dbReference type="Proteomes" id="UP000015103">
    <property type="component" value="Unassembled WGS sequence"/>
</dbReference>
<evidence type="ECO:0000313" key="9">
    <source>
        <dbReference type="Proteomes" id="UP000015103"/>
    </source>
</evidence>
<dbReference type="EC" id="3.1.3.64" evidence="1"/>
<comment type="catalytic activity">
    <reaction evidence="3">
        <text>a 1,2-diacyl-sn-glycero-3-phospho-(1D-myo-inositol 4-phosphate) + H2O = a 1,2-diacyl-sn-glycero-3-phospho-(1D-myo-inositol) + phosphate</text>
        <dbReference type="Rhea" id="RHEA:55652"/>
        <dbReference type="ChEBI" id="CHEBI:15377"/>
        <dbReference type="ChEBI" id="CHEBI:43474"/>
        <dbReference type="ChEBI" id="CHEBI:57880"/>
        <dbReference type="ChEBI" id="CHEBI:58178"/>
    </reaction>
    <physiologicalReaction direction="left-to-right" evidence="3">
        <dbReference type="Rhea" id="RHEA:55653"/>
    </physiologicalReaction>
</comment>
<evidence type="ECO:0000256" key="1">
    <source>
        <dbReference type="ARBA" id="ARBA00013038"/>
    </source>
</evidence>
<dbReference type="Pfam" id="PF02383">
    <property type="entry name" value="Syja_N"/>
    <property type="match status" value="1"/>
</dbReference>
<proteinExistence type="predicted"/>
<dbReference type="GO" id="GO:0005783">
    <property type="term" value="C:endoplasmic reticulum"/>
    <property type="evidence" value="ECO:0007669"/>
    <property type="project" value="TreeGrafter"/>
</dbReference>
<dbReference type="AlphaFoldDB" id="T1HA14"/>
<dbReference type="FunCoup" id="T1HA14">
    <property type="interactions" value="2226"/>
</dbReference>
<dbReference type="InParanoid" id="T1HA14"/>
<dbReference type="PROSITE" id="PS50275">
    <property type="entry name" value="SAC"/>
    <property type="match status" value="1"/>
</dbReference>
<keyword evidence="9" id="KW-1185">Reference proteome</keyword>
<name>T1HA14_RHOPR</name>
<evidence type="ECO:0000256" key="6">
    <source>
        <dbReference type="ARBA" id="ARBA00041911"/>
    </source>
</evidence>
<protein>
    <recommendedName>
        <fullName evidence="4">Phosphatidylinositol-3-phosphatase SAC1</fullName>
        <ecNumber evidence="1">3.1.3.64</ecNumber>
    </recommendedName>
    <alternativeName>
        <fullName evidence="6">Phosphatidylinositol-4-phosphate phosphatase</fullName>
    </alternativeName>
    <alternativeName>
        <fullName evidence="5">Suppressor of actin mutations 1-like protein</fullName>
    </alternativeName>
</protein>
<dbReference type="GO" id="GO:0046856">
    <property type="term" value="P:phosphatidylinositol dephosphorylation"/>
    <property type="evidence" value="ECO:0007669"/>
    <property type="project" value="TreeGrafter"/>
</dbReference>
<sequence length="601" mass="68780">MSHNKTSKGVYTKYNLHISTDKFFIEPLDVVKSPLLVIDRVTAEIHEEANEGQIPSSASQRLIYGILGVIHLISGPHLIVVTDRSHIGLINNQDVYMLKGTSILSYARTNTHLSQNQIAIDKEYLSLLELILNSPGYYFSYTYDLSHSMQRLHNTPPDFLKKPLHIRGEQKFIWNEYLLNEFTKQVLVPEYCLPIIYGFVSINSCVLRGRSFTFTLISRRSKERAGRRLFIRGVDNKGHVANFVETEQIIETGTDRASFVQTRGSMPFFWQQWPNLRYKPRPTIIQNENHVEAFNKHFEEQVLEYGKQIIVNLVDQKGAEGKLEYFYRELVSKSGNPNLRYEAFDFHSECSKMRWDRLSILIDRLAHEQEEMGVMLTMGDGKVVSEQDGVFRTNCIDCLDRTNVVQSLLATVSLEFILKKVYLLPATGSIRDDAGLQQMLRHVWTDNGDRMSLQYAGTGALKTDFTRNGVRTHKGLLQDLRNSMLRYYFNNLFDGTNQDSIDLILGNYVITPGEGKSVRSPLDSDRGWKYTTFPLVLLVAVAMFFANLVAPPEYTTFNLACLMFWGAMMSLTTATIFYCSGEFIDCPRLVQHRLTAASSRP</sequence>
<comment type="catalytic activity">
    <reaction evidence="2">
        <text>a 1,2-diacyl-sn-glycero-3-phospho-(1D-myo-inositol-3-phosphate) + H2O = a 1,2-diacyl-sn-glycero-3-phospho-(1D-myo-inositol) + phosphate</text>
        <dbReference type="Rhea" id="RHEA:12316"/>
        <dbReference type="ChEBI" id="CHEBI:15377"/>
        <dbReference type="ChEBI" id="CHEBI:43474"/>
        <dbReference type="ChEBI" id="CHEBI:57880"/>
        <dbReference type="ChEBI" id="CHEBI:58088"/>
        <dbReference type="EC" id="3.1.3.64"/>
    </reaction>
    <physiologicalReaction direction="left-to-right" evidence="2">
        <dbReference type="Rhea" id="RHEA:12317"/>
    </physiologicalReaction>
</comment>
<dbReference type="eggNOG" id="KOG1889">
    <property type="taxonomic scope" value="Eukaryota"/>
</dbReference>
<organism evidence="8 9">
    <name type="scientific">Rhodnius prolixus</name>
    <name type="common">Triatomid bug</name>
    <dbReference type="NCBI Taxonomy" id="13249"/>
    <lineage>
        <taxon>Eukaryota</taxon>
        <taxon>Metazoa</taxon>
        <taxon>Ecdysozoa</taxon>
        <taxon>Arthropoda</taxon>
        <taxon>Hexapoda</taxon>
        <taxon>Insecta</taxon>
        <taxon>Pterygota</taxon>
        <taxon>Neoptera</taxon>
        <taxon>Paraneoptera</taxon>
        <taxon>Hemiptera</taxon>
        <taxon>Heteroptera</taxon>
        <taxon>Panheteroptera</taxon>
        <taxon>Cimicomorpha</taxon>
        <taxon>Reduviidae</taxon>
        <taxon>Triatominae</taxon>
        <taxon>Rhodnius</taxon>
    </lineage>
</organism>
<dbReference type="OMA" id="ITKAQPV"/>
<dbReference type="PANTHER" id="PTHR45662">
    <property type="entry name" value="PHOSPHATIDYLINOSITIDE PHOSPHATASE SAC1"/>
    <property type="match status" value="1"/>
</dbReference>
<dbReference type="HOGENOM" id="CLU_003016_7_4_1"/>
<evidence type="ECO:0000256" key="2">
    <source>
        <dbReference type="ARBA" id="ARBA00036631"/>
    </source>
</evidence>
<dbReference type="EMBL" id="ACPB03025228">
    <property type="status" value="NOT_ANNOTATED_CDS"/>
    <property type="molecule type" value="Genomic_DNA"/>
</dbReference>
<dbReference type="InterPro" id="IPR002013">
    <property type="entry name" value="SAC_dom"/>
</dbReference>
<dbReference type="GO" id="GO:0004438">
    <property type="term" value="F:phosphatidylinositol-3-phosphate phosphatase activity"/>
    <property type="evidence" value="ECO:0007669"/>
    <property type="project" value="UniProtKB-EC"/>
</dbReference>
<dbReference type="EnsemblMetazoa" id="RPRC000868-RA">
    <property type="protein sequence ID" value="RPRC000868-PA"/>
    <property type="gene ID" value="RPRC000868"/>
</dbReference>
<dbReference type="STRING" id="13249.T1HA14"/>
<dbReference type="GO" id="GO:0043812">
    <property type="term" value="F:phosphatidylinositol-4-phosphate phosphatase activity"/>
    <property type="evidence" value="ECO:0007669"/>
    <property type="project" value="TreeGrafter"/>
</dbReference>
<evidence type="ECO:0000256" key="3">
    <source>
        <dbReference type="ARBA" id="ARBA00036807"/>
    </source>
</evidence>
<evidence type="ECO:0000256" key="5">
    <source>
        <dbReference type="ARBA" id="ARBA00041396"/>
    </source>
</evidence>
<feature type="domain" description="SAC" evidence="7">
    <location>
        <begin position="128"/>
        <end position="457"/>
    </location>
</feature>
<reference evidence="8" key="1">
    <citation type="submission" date="2015-05" db="UniProtKB">
        <authorList>
            <consortium name="EnsemblMetazoa"/>
        </authorList>
    </citation>
    <scope>IDENTIFICATION</scope>
</reference>
<dbReference type="VEuPathDB" id="VectorBase:RPRC000868"/>
<evidence type="ECO:0000313" key="8">
    <source>
        <dbReference type="EnsemblMetazoa" id="RPRC000868-PA"/>
    </source>
</evidence>
<evidence type="ECO:0000259" key="7">
    <source>
        <dbReference type="PROSITE" id="PS50275"/>
    </source>
</evidence>